<dbReference type="InterPro" id="IPR022385">
    <property type="entry name" value="Rhs_assc_core"/>
</dbReference>
<reference evidence="2 3" key="1">
    <citation type="submission" date="2018-09" db="EMBL/GenBank/DDBJ databases">
        <authorList>
            <consortium name="Pathogen Informatics"/>
        </authorList>
    </citation>
    <scope>NUCLEOTIDE SEQUENCE [LARGE SCALE GENOMIC DNA]</scope>
    <source>
        <strain evidence="2 3">OH-22767</strain>
    </source>
</reference>
<feature type="region of interest" description="Disordered" evidence="1">
    <location>
        <begin position="175"/>
        <end position="195"/>
    </location>
</feature>
<proteinExistence type="predicted"/>
<dbReference type="PANTHER" id="PTHR32305:SF15">
    <property type="entry name" value="PROTEIN RHSA-RELATED"/>
    <property type="match status" value="1"/>
</dbReference>
<accession>A0A383U499</accession>
<dbReference type="Proteomes" id="UP000262142">
    <property type="component" value="Unassembled WGS sequence"/>
</dbReference>
<dbReference type="InterPro" id="IPR050708">
    <property type="entry name" value="T6SS_VgrG/RHS"/>
</dbReference>
<evidence type="ECO:0000313" key="2">
    <source>
        <dbReference type="EMBL" id="SZD74360.1"/>
    </source>
</evidence>
<sequence>MGSSSYITDREGRITQHTEYIAFGEVLFEEHSTSKTMPYLFNGKELDTETGLYYYGARYYDPRVSLWLNVDPLAEKYPHVSPYTYTLNNPIKFIDPDGRDIVLPKGTSVKNTYIILGNLQKLTDDKLVYSTQKDGTIRIKIASLGKGNKTAGTRLIRRLNSSDKVTTIEIGNKGNSARANSKTASGKTDWTKAMNGTGDDATVSFNPSSDPLIKTVEPKTGNISGKKRPNQIGLAHELIHADHINNGSVDFTKTEHTYQTVGGNMTQTHPIEEFRTVGLKGTKKGDITENQIRKEQSQNQRGAY</sequence>
<dbReference type="InterPro" id="IPR028208">
    <property type="entry name" value="Effector_pro_NleD-like"/>
</dbReference>
<dbReference type="Pfam" id="PF14891">
    <property type="entry name" value="Peptidase_M91"/>
    <property type="match status" value="1"/>
</dbReference>
<evidence type="ECO:0000256" key="1">
    <source>
        <dbReference type="SAM" id="MobiDB-lite"/>
    </source>
</evidence>
<feature type="compositionally biased region" description="Polar residues" evidence="1">
    <location>
        <begin position="175"/>
        <end position="188"/>
    </location>
</feature>
<dbReference type="NCBIfam" id="TIGR03696">
    <property type="entry name" value="Rhs_assc_core"/>
    <property type="match status" value="1"/>
</dbReference>
<gene>
    <name evidence="2" type="primary">wapA_6</name>
    <name evidence="2" type="ORF">SAMEA104719789_01786</name>
</gene>
<feature type="compositionally biased region" description="Basic and acidic residues" evidence="1">
    <location>
        <begin position="283"/>
        <end position="296"/>
    </location>
</feature>
<dbReference type="PANTHER" id="PTHR32305">
    <property type="match status" value="1"/>
</dbReference>
<organism evidence="2 3">
    <name type="scientific">Candidatus Ornithobacterium hominis</name>
    <dbReference type="NCBI Taxonomy" id="2497989"/>
    <lineage>
        <taxon>Bacteria</taxon>
        <taxon>Pseudomonadati</taxon>
        <taxon>Bacteroidota</taxon>
        <taxon>Flavobacteriia</taxon>
        <taxon>Flavobacteriales</taxon>
        <taxon>Weeksellaceae</taxon>
        <taxon>Ornithobacterium</taxon>
    </lineage>
</organism>
<name>A0A383U499_9FLAO</name>
<dbReference type="Gene3D" id="2.180.10.10">
    <property type="entry name" value="RHS repeat-associated core"/>
    <property type="match status" value="1"/>
</dbReference>
<dbReference type="AlphaFoldDB" id="A0A383U499"/>
<keyword evidence="3" id="KW-1185">Reference proteome</keyword>
<dbReference type="RefSeq" id="WP_221407933.1">
    <property type="nucleotide sequence ID" value="NZ_UNSC01000013.1"/>
</dbReference>
<dbReference type="EMBL" id="UNSC01000013">
    <property type="protein sequence ID" value="SZD74360.1"/>
    <property type="molecule type" value="Genomic_DNA"/>
</dbReference>
<feature type="region of interest" description="Disordered" evidence="1">
    <location>
        <begin position="280"/>
        <end position="304"/>
    </location>
</feature>
<evidence type="ECO:0000313" key="3">
    <source>
        <dbReference type="Proteomes" id="UP000262142"/>
    </source>
</evidence>
<protein>
    <submittedName>
        <fullName evidence="2">Cell wall-associated polypeptide CWBP200</fullName>
    </submittedName>
</protein>